<feature type="compositionally biased region" description="Polar residues" evidence="1">
    <location>
        <begin position="95"/>
        <end position="112"/>
    </location>
</feature>
<protein>
    <submittedName>
        <fullName evidence="3">GNAT family N-acetyltransferase</fullName>
        <ecNumber evidence="3">2.3.1.-</ecNumber>
    </submittedName>
</protein>
<keyword evidence="3" id="KW-0808">Transferase</keyword>
<evidence type="ECO:0000256" key="1">
    <source>
        <dbReference type="SAM" id="MobiDB-lite"/>
    </source>
</evidence>
<name>A0ABV9DCV0_9MICO</name>
<comment type="caution">
    <text evidence="3">The sequence shown here is derived from an EMBL/GenBank/DDBJ whole genome shotgun (WGS) entry which is preliminary data.</text>
</comment>
<gene>
    <name evidence="3" type="ORF">ACFO3F_14700</name>
</gene>
<sequence length="112" mass="11975">MGRPARRERCLRRWGASCGRDSFEGDRRVAVAGWRVIASTSAIRKLYVDDLATAAAERSRGHGAALLAALAERGRELGCDAVELDSGVQRHAAPASTSGSEWTSRLTTSPGH</sequence>
<dbReference type="GO" id="GO:0016746">
    <property type="term" value="F:acyltransferase activity"/>
    <property type="evidence" value="ECO:0007669"/>
    <property type="project" value="UniProtKB-KW"/>
</dbReference>
<keyword evidence="4" id="KW-1185">Reference proteome</keyword>
<dbReference type="InterPro" id="IPR000182">
    <property type="entry name" value="GNAT_dom"/>
</dbReference>
<evidence type="ECO:0000313" key="3">
    <source>
        <dbReference type="EMBL" id="MFC4556496.1"/>
    </source>
</evidence>
<dbReference type="EC" id="2.3.1.-" evidence="3"/>
<dbReference type="Pfam" id="PF00583">
    <property type="entry name" value="Acetyltransf_1"/>
    <property type="match status" value="1"/>
</dbReference>
<organism evidence="3 4">
    <name type="scientific">Georgenia faecalis</name>
    <dbReference type="NCBI Taxonomy" id="2483799"/>
    <lineage>
        <taxon>Bacteria</taxon>
        <taxon>Bacillati</taxon>
        <taxon>Actinomycetota</taxon>
        <taxon>Actinomycetes</taxon>
        <taxon>Micrococcales</taxon>
        <taxon>Bogoriellaceae</taxon>
        <taxon>Georgenia</taxon>
    </lineage>
</organism>
<reference evidence="4" key="1">
    <citation type="journal article" date="2019" name="Int. J. Syst. Evol. Microbiol.">
        <title>The Global Catalogue of Microorganisms (GCM) 10K type strain sequencing project: providing services to taxonomists for standard genome sequencing and annotation.</title>
        <authorList>
            <consortium name="The Broad Institute Genomics Platform"/>
            <consortium name="The Broad Institute Genome Sequencing Center for Infectious Disease"/>
            <person name="Wu L."/>
            <person name="Ma J."/>
        </authorList>
    </citation>
    <scope>NUCLEOTIDE SEQUENCE [LARGE SCALE GENOMIC DNA]</scope>
    <source>
        <strain evidence="4">JCM 3369</strain>
    </source>
</reference>
<dbReference type="PROSITE" id="PS51186">
    <property type="entry name" value="GNAT"/>
    <property type="match status" value="1"/>
</dbReference>
<evidence type="ECO:0000313" key="4">
    <source>
        <dbReference type="Proteomes" id="UP001595955"/>
    </source>
</evidence>
<dbReference type="Gene3D" id="3.40.630.30">
    <property type="match status" value="1"/>
</dbReference>
<feature type="domain" description="N-acetyltransferase" evidence="2">
    <location>
        <begin position="1"/>
        <end position="112"/>
    </location>
</feature>
<keyword evidence="3" id="KW-0012">Acyltransferase</keyword>
<accession>A0ABV9DCV0</accession>
<dbReference type="RefSeq" id="WP_387967932.1">
    <property type="nucleotide sequence ID" value="NZ_CP033325.1"/>
</dbReference>
<dbReference type="Proteomes" id="UP001595955">
    <property type="component" value="Unassembled WGS sequence"/>
</dbReference>
<dbReference type="EMBL" id="JBHSGF010000013">
    <property type="protein sequence ID" value="MFC4556496.1"/>
    <property type="molecule type" value="Genomic_DNA"/>
</dbReference>
<evidence type="ECO:0000259" key="2">
    <source>
        <dbReference type="PROSITE" id="PS51186"/>
    </source>
</evidence>
<feature type="region of interest" description="Disordered" evidence="1">
    <location>
        <begin position="89"/>
        <end position="112"/>
    </location>
</feature>
<proteinExistence type="predicted"/>
<dbReference type="InterPro" id="IPR016181">
    <property type="entry name" value="Acyl_CoA_acyltransferase"/>
</dbReference>
<dbReference type="SUPFAM" id="SSF55729">
    <property type="entry name" value="Acyl-CoA N-acyltransferases (Nat)"/>
    <property type="match status" value="1"/>
</dbReference>